<accession>A0A8X7YRX5</accession>
<feature type="region of interest" description="Disordered" evidence="2">
    <location>
        <begin position="58"/>
        <end position="124"/>
    </location>
</feature>
<feature type="region of interest" description="Disordered" evidence="2">
    <location>
        <begin position="465"/>
        <end position="498"/>
    </location>
</feature>
<evidence type="ECO:0000313" key="3">
    <source>
        <dbReference type="EMBL" id="KAG6757858.1"/>
    </source>
</evidence>
<feature type="region of interest" description="Disordered" evidence="2">
    <location>
        <begin position="1"/>
        <end position="32"/>
    </location>
</feature>
<keyword evidence="1" id="KW-0175">Coiled coil</keyword>
<dbReference type="EMBL" id="JAAWWB010000020">
    <property type="protein sequence ID" value="KAG6757858.1"/>
    <property type="molecule type" value="Genomic_DNA"/>
</dbReference>
<proteinExistence type="predicted"/>
<feature type="region of interest" description="Disordered" evidence="2">
    <location>
        <begin position="144"/>
        <end position="189"/>
    </location>
</feature>
<feature type="compositionally biased region" description="Basic and acidic residues" evidence="2">
    <location>
        <begin position="144"/>
        <end position="161"/>
    </location>
</feature>
<feature type="compositionally biased region" description="Acidic residues" evidence="2">
    <location>
        <begin position="170"/>
        <end position="186"/>
    </location>
</feature>
<comment type="caution">
    <text evidence="3">The sequence shown here is derived from an EMBL/GenBank/DDBJ whole genome shotgun (WGS) entry which is preliminary data.</text>
</comment>
<dbReference type="AlphaFoldDB" id="A0A8X7YRX5"/>
<dbReference type="PANTHER" id="PTHR36335:SF1">
    <property type="entry name" value="CHAPERONE DNAJ-DOMAIN SUPERFAMILY PROTEIN"/>
    <property type="match status" value="1"/>
</dbReference>
<feature type="compositionally biased region" description="Basic and acidic residues" evidence="2">
    <location>
        <begin position="473"/>
        <end position="496"/>
    </location>
</feature>
<dbReference type="OrthoDB" id="498970at2759"/>
<feature type="compositionally biased region" description="Polar residues" evidence="2">
    <location>
        <begin position="371"/>
        <end position="387"/>
    </location>
</feature>
<dbReference type="CDD" id="cd06257">
    <property type="entry name" value="DnaJ"/>
    <property type="match status" value="1"/>
</dbReference>
<evidence type="ECO:0000256" key="2">
    <source>
        <dbReference type="SAM" id="MobiDB-lite"/>
    </source>
</evidence>
<feature type="compositionally biased region" description="Basic and acidic residues" evidence="2">
    <location>
        <begin position="1"/>
        <end position="12"/>
    </location>
</feature>
<feature type="coiled-coil region" evidence="1">
    <location>
        <begin position="566"/>
        <end position="618"/>
    </location>
</feature>
<gene>
    <name evidence="3" type="ORF">POTOM_038184</name>
</gene>
<feature type="compositionally biased region" description="Basic and acidic residues" evidence="2">
    <location>
        <begin position="109"/>
        <end position="120"/>
    </location>
</feature>
<dbReference type="InterPro" id="IPR001623">
    <property type="entry name" value="DnaJ_domain"/>
</dbReference>
<dbReference type="Proteomes" id="UP000886885">
    <property type="component" value="Chromosome 10D"/>
</dbReference>
<dbReference type="PANTHER" id="PTHR36335">
    <property type="entry name" value="CHAPERONE DNAJ-DOMAIN SUPERFAMILY PROTEIN"/>
    <property type="match status" value="1"/>
</dbReference>
<evidence type="ECO:0008006" key="5">
    <source>
        <dbReference type="Google" id="ProtNLM"/>
    </source>
</evidence>
<feature type="compositionally biased region" description="Polar residues" evidence="2">
    <location>
        <begin position="429"/>
        <end position="439"/>
    </location>
</feature>
<keyword evidence="4" id="KW-1185">Reference proteome</keyword>
<organism evidence="3 4">
    <name type="scientific">Populus tomentosa</name>
    <name type="common">Chinese white poplar</name>
    <dbReference type="NCBI Taxonomy" id="118781"/>
    <lineage>
        <taxon>Eukaryota</taxon>
        <taxon>Viridiplantae</taxon>
        <taxon>Streptophyta</taxon>
        <taxon>Embryophyta</taxon>
        <taxon>Tracheophyta</taxon>
        <taxon>Spermatophyta</taxon>
        <taxon>Magnoliopsida</taxon>
        <taxon>eudicotyledons</taxon>
        <taxon>Gunneridae</taxon>
        <taxon>Pentapetalae</taxon>
        <taxon>rosids</taxon>
        <taxon>fabids</taxon>
        <taxon>Malpighiales</taxon>
        <taxon>Salicaceae</taxon>
        <taxon>Saliceae</taxon>
        <taxon>Populus</taxon>
    </lineage>
</organism>
<sequence length="733" mass="82673">MKGKGVSRDCSWRRTRSGKKTIRGRRGQGSLDNIVVIDVDSDEFENVIIVDVPESLQQKLRGSSAVREGRRSPCIISVDDDDDDDDEEEEEEEEEDSDGTSSPSSPASDHIEKPVHRGADGCRVAEGNRPVFKLRKCNRTYAEKATSRNRYGLDSDAEKATSRNRYGLDSDAESDSSEDNTSDCEVMEGSVGEVREQWEKASLKRKSMRCKGLDDQASPCSSHSDVHPNVEVENKTKQNSEPAVCSSSKNVNFEKVNSCASNDAGDGVLGGFPASAKMGNPFAKCNQKGESFSGSWKSRADENIHFHWTGDDLFGGETFTGDGDISCNKFQTVNGPGSKFPPGPSSQSNQVKDDKQYHDSTCFHDMEQNTTTEHSFPNTQRGPSLYSNDGKASDLNDNDSLPDGHHFDEIHNVNNSQIGSKEEDKEYTQVPSSSKTCSNEGRCREKFVSCTQSSEDKVVENVVAPSWTTQEVSDEKSDHYERAPREKSPQCHDTLSKRGISNSAEGKEAFTEFASSSQLCYERDPLCASHGDLLLSAERDIINKREKLKETDEYKQAIEEEWAARQRQLQIQAEEARRLRKRRKAETLRILDMERRQKQRLEEVRETQKKDEENLNMKERFRVEVRKELNRLEVTCFNMASLLRGLGIHVEGGLKPLPNQASQIPIHSDYTICYDTETESMWSFQVHAAYKRALLKLHPDRASKTDIRQQVEAEEKFKLISRMKEKFLSTSYH</sequence>
<feature type="region of interest" description="Disordered" evidence="2">
    <location>
        <begin position="371"/>
        <end position="439"/>
    </location>
</feature>
<protein>
    <recommendedName>
        <fullName evidence="5">J domain-containing protein</fullName>
    </recommendedName>
</protein>
<feature type="compositionally biased region" description="Basic residues" evidence="2">
    <location>
        <begin position="13"/>
        <end position="26"/>
    </location>
</feature>
<evidence type="ECO:0000313" key="4">
    <source>
        <dbReference type="Proteomes" id="UP000886885"/>
    </source>
</evidence>
<name>A0A8X7YRX5_POPTO</name>
<reference evidence="3" key="1">
    <citation type="journal article" date="2020" name="bioRxiv">
        <title>Hybrid origin of Populus tomentosa Carr. identified through genome sequencing and phylogenomic analysis.</title>
        <authorList>
            <person name="An X."/>
            <person name="Gao K."/>
            <person name="Chen Z."/>
            <person name="Li J."/>
            <person name="Yang X."/>
            <person name="Yang X."/>
            <person name="Zhou J."/>
            <person name="Guo T."/>
            <person name="Zhao T."/>
            <person name="Huang S."/>
            <person name="Miao D."/>
            <person name="Khan W.U."/>
            <person name="Rao P."/>
            <person name="Ye M."/>
            <person name="Lei B."/>
            <person name="Liao W."/>
            <person name="Wang J."/>
            <person name="Ji L."/>
            <person name="Li Y."/>
            <person name="Guo B."/>
            <person name="Mustafa N.S."/>
            <person name="Li S."/>
            <person name="Yun Q."/>
            <person name="Keller S.R."/>
            <person name="Mao J."/>
            <person name="Zhang R."/>
            <person name="Strauss S.H."/>
        </authorList>
    </citation>
    <scope>NUCLEOTIDE SEQUENCE</scope>
    <source>
        <strain evidence="3">GM15</strain>
        <tissue evidence="3">Leaf</tissue>
    </source>
</reference>
<feature type="compositionally biased region" description="Acidic residues" evidence="2">
    <location>
        <begin position="78"/>
        <end position="98"/>
    </location>
</feature>
<feature type="compositionally biased region" description="Basic and acidic residues" evidence="2">
    <location>
        <begin position="402"/>
        <end position="411"/>
    </location>
</feature>
<feature type="region of interest" description="Disordered" evidence="2">
    <location>
        <begin position="330"/>
        <end position="355"/>
    </location>
</feature>
<evidence type="ECO:0000256" key="1">
    <source>
        <dbReference type="SAM" id="Coils"/>
    </source>
</evidence>